<dbReference type="Proteomes" id="UP000189703">
    <property type="component" value="Unplaced"/>
</dbReference>
<dbReference type="OMA" id="PWNISEG"/>
<dbReference type="RefSeq" id="XP_010272906.1">
    <property type="nucleotide sequence ID" value="XM_010274604.1"/>
</dbReference>
<dbReference type="STRING" id="4432.A0A1U8B988"/>
<dbReference type="Pfam" id="PF00560">
    <property type="entry name" value="LRR_1"/>
    <property type="match status" value="4"/>
</dbReference>
<dbReference type="PANTHER" id="PTHR48061:SF36">
    <property type="entry name" value="RECEPTOR-LIKE PROTEIN 12"/>
    <property type="match status" value="1"/>
</dbReference>
<keyword evidence="5" id="KW-0472">Membrane</keyword>
<keyword evidence="4" id="KW-1133">Transmembrane helix</keyword>
<evidence type="ECO:0000256" key="4">
    <source>
        <dbReference type="ARBA" id="ARBA00022989"/>
    </source>
</evidence>
<name>A0A1U8B988_NELNU</name>
<accession>A0A1U8B988</accession>
<comment type="subcellular location">
    <subcellularLocation>
        <location evidence="1">Membrane</location>
        <topology evidence="1">Single-pass type I membrane protein</topology>
    </subcellularLocation>
</comment>
<dbReference type="KEGG" id="nnu:104608571"/>
<evidence type="ECO:0000256" key="5">
    <source>
        <dbReference type="ARBA" id="ARBA00023136"/>
    </source>
</evidence>
<dbReference type="SUPFAM" id="SSF52058">
    <property type="entry name" value="L domain-like"/>
    <property type="match status" value="1"/>
</dbReference>
<keyword evidence="6" id="KW-0325">Glycoprotein</keyword>
<dbReference type="InterPro" id="IPR001611">
    <property type="entry name" value="Leu-rich_rpt"/>
</dbReference>
<gene>
    <name evidence="8" type="primary">LOC104608571</name>
</gene>
<dbReference type="GO" id="GO:0016020">
    <property type="term" value="C:membrane"/>
    <property type="evidence" value="ECO:0007669"/>
    <property type="project" value="UniProtKB-SubCell"/>
</dbReference>
<dbReference type="InParanoid" id="A0A1U8B988"/>
<evidence type="ECO:0000256" key="2">
    <source>
        <dbReference type="ARBA" id="ARBA00022692"/>
    </source>
</evidence>
<dbReference type="PANTHER" id="PTHR48061">
    <property type="entry name" value="LEUCINE-RICH REPEAT RECEPTOR PROTEIN KINASE EMS1-LIKE-RELATED"/>
    <property type="match status" value="1"/>
</dbReference>
<dbReference type="GeneID" id="104608571"/>
<dbReference type="eggNOG" id="KOG0619">
    <property type="taxonomic scope" value="Eukaryota"/>
</dbReference>
<dbReference type="Gene3D" id="3.80.10.10">
    <property type="entry name" value="Ribonuclease Inhibitor"/>
    <property type="match status" value="1"/>
</dbReference>
<evidence type="ECO:0000313" key="7">
    <source>
        <dbReference type="Proteomes" id="UP000189703"/>
    </source>
</evidence>
<evidence type="ECO:0000256" key="1">
    <source>
        <dbReference type="ARBA" id="ARBA00004479"/>
    </source>
</evidence>
<sequence>MSFLDLSNNKIHGVVPNWIWNAGSGIIVHLNLSCNFLDHLEEPLPDPNSRSSAIVDHHSNLLQGPVPILSSVVTYLDYSNNNFTSTIPANISSYLSFTIFFFVSNNKLHREIPTSICNASNHQVLNLSNNNLSNMVPTCLGSNTRTLGVLNLGQNNFKGSIPQTFPIGCSPMTLDLNGNELEGSIPMTLGNCKMLESNHFHGPIRRTDHTFPRLPTIDLSSNDFVGNLSSEVFLSWKAMTVEEDETQSENKIETLRFKFLEFYQVYYQDTVMLTNKGIEIELVKILTIFTSIDLSNNKFQG</sequence>
<evidence type="ECO:0000256" key="6">
    <source>
        <dbReference type="ARBA" id="ARBA00023180"/>
    </source>
</evidence>
<keyword evidence="3" id="KW-0732">Signal</keyword>
<keyword evidence="7" id="KW-1185">Reference proteome</keyword>
<reference evidence="8" key="1">
    <citation type="submission" date="2025-08" db="UniProtKB">
        <authorList>
            <consortium name="RefSeq"/>
        </authorList>
    </citation>
    <scope>IDENTIFICATION</scope>
</reference>
<dbReference type="InterPro" id="IPR046956">
    <property type="entry name" value="RLP23-like"/>
</dbReference>
<dbReference type="OrthoDB" id="422728at2759"/>
<organism evidence="7 8">
    <name type="scientific">Nelumbo nucifera</name>
    <name type="common">Sacred lotus</name>
    <dbReference type="NCBI Taxonomy" id="4432"/>
    <lineage>
        <taxon>Eukaryota</taxon>
        <taxon>Viridiplantae</taxon>
        <taxon>Streptophyta</taxon>
        <taxon>Embryophyta</taxon>
        <taxon>Tracheophyta</taxon>
        <taxon>Spermatophyta</taxon>
        <taxon>Magnoliopsida</taxon>
        <taxon>Proteales</taxon>
        <taxon>Nelumbonaceae</taxon>
        <taxon>Nelumbo</taxon>
    </lineage>
</organism>
<evidence type="ECO:0000313" key="8">
    <source>
        <dbReference type="RefSeq" id="XP_010272906.1"/>
    </source>
</evidence>
<proteinExistence type="predicted"/>
<dbReference type="InterPro" id="IPR032675">
    <property type="entry name" value="LRR_dom_sf"/>
</dbReference>
<dbReference type="AlphaFoldDB" id="A0A1U8B988"/>
<keyword evidence="2" id="KW-0812">Transmembrane</keyword>
<protein>
    <submittedName>
        <fullName evidence="8">Receptor-like protein 12</fullName>
    </submittedName>
</protein>
<evidence type="ECO:0000256" key="3">
    <source>
        <dbReference type="ARBA" id="ARBA00022729"/>
    </source>
</evidence>